<gene>
    <name evidence="1" type="ORF">DBR06_SOUSAS810122</name>
</gene>
<dbReference type="Proteomes" id="UP000295264">
    <property type="component" value="Unassembled WGS sequence"/>
</dbReference>
<comment type="caution">
    <text evidence="1">The sequence shown here is derived from an EMBL/GenBank/DDBJ whole genome shotgun (WGS) entry which is preliminary data.</text>
</comment>
<evidence type="ECO:0000313" key="1">
    <source>
        <dbReference type="EMBL" id="TEA35997.1"/>
    </source>
</evidence>
<protein>
    <submittedName>
        <fullName evidence="1">Uncharacterized protein</fullName>
    </submittedName>
</protein>
<reference evidence="1 2" key="1">
    <citation type="journal article" date="2018" name="Genomics">
        <title>Molecular footprints of inshore aquatic adaptation in Indo-Pacific humpback dolphin (Sousa chinensis).</title>
        <authorList>
            <person name="Ming Y."/>
            <person name="Jian J."/>
            <person name="Yu F."/>
            <person name="Yu X."/>
            <person name="Wang J."/>
            <person name="Liu W."/>
        </authorList>
    </citation>
    <scope>NUCLEOTIDE SEQUENCE [LARGE SCALE GENOMIC DNA]</scope>
    <source>
        <strain evidence="1">MY-2018</strain>
        <tissue evidence="1">Skin</tissue>
    </source>
</reference>
<feature type="non-terminal residue" evidence="1">
    <location>
        <position position="1"/>
    </location>
</feature>
<keyword evidence="2" id="KW-1185">Reference proteome</keyword>
<dbReference type="EMBL" id="QWLN02006797">
    <property type="protein sequence ID" value="TEA35997.1"/>
    <property type="molecule type" value="Genomic_DNA"/>
</dbReference>
<name>A0A484GJL9_SOUCH</name>
<dbReference type="AlphaFoldDB" id="A0A484GJL9"/>
<sequence length="98" mass="11397">KFQALLQDHKHHRKILNTYQVLRHGNNTKLQNIIKDYCPFFSVINSVILSSPHPHPIPMKEHLPPKTTDRGNLVNDFVQVHCKLSWISFSINVVKTCM</sequence>
<accession>A0A484GJL9</accession>
<evidence type="ECO:0000313" key="2">
    <source>
        <dbReference type="Proteomes" id="UP000295264"/>
    </source>
</evidence>
<proteinExistence type="predicted"/>
<organism evidence="1 2">
    <name type="scientific">Sousa chinensis</name>
    <name type="common">Indo-pacific humpbacked dolphin</name>
    <name type="synonym">Steno chinensis</name>
    <dbReference type="NCBI Taxonomy" id="103600"/>
    <lineage>
        <taxon>Eukaryota</taxon>
        <taxon>Metazoa</taxon>
        <taxon>Chordata</taxon>
        <taxon>Craniata</taxon>
        <taxon>Vertebrata</taxon>
        <taxon>Euteleostomi</taxon>
        <taxon>Mammalia</taxon>
        <taxon>Eutheria</taxon>
        <taxon>Laurasiatheria</taxon>
        <taxon>Artiodactyla</taxon>
        <taxon>Whippomorpha</taxon>
        <taxon>Cetacea</taxon>
        <taxon>Odontoceti</taxon>
        <taxon>Delphinidae</taxon>
        <taxon>Sousa</taxon>
    </lineage>
</organism>